<dbReference type="Gene3D" id="3.10.350.10">
    <property type="entry name" value="LysM domain"/>
    <property type="match status" value="1"/>
</dbReference>
<dbReference type="PANTHER" id="PTHR37423">
    <property type="entry name" value="SOLUBLE LYTIC MUREIN TRANSGLYCOSYLASE-RELATED"/>
    <property type="match status" value="1"/>
</dbReference>
<dbReference type="SMART" id="SM00257">
    <property type="entry name" value="LysM"/>
    <property type="match status" value="2"/>
</dbReference>
<dbReference type="InterPro" id="IPR008258">
    <property type="entry name" value="Transglycosylase_SLT_dom_1"/>
</dbReference>
<gene>
    <name evidence="3" type="ORF">BGZ96_002170</name>
</gene>
<evidence type="ECO:0000313" key="3">
    <source>
        <dbReference type="EMBL" id="KAG0298155.1"/>
    </source>
</evidence>
<dbReference type="Pfam" id="PF01476">
    <property type="entry name" value="LysM"/>
    <property type="match status" value="2"/>
</dbReference>
<evidence type="ECO:0000259" key="2">
    <source>
        <dbReference type="SMART" id="SM00257"/>
    </source>
</evidence>
<dbReference type="CDD" id="cd16894">
    <property type="entry name" value="MltD-like"/>
    <property type="match status" value="1"/>
</dbReference>
<dbReference type="InterPro" id="IPR023346">
    <property type="entry name" value="Lysozyme-like_dom_sf"/>
</dbReference>
<dbReference type="EMBL" id="JAAAIM010000014">
    <property type="protein sequence ID" value="KAG0298155.1"/>
    <property type="molecule type" value="Genomic_DNA"/>
</dbReference>
<dbReference type="Gene3D" id="1.10.530.10">
    <property type="match status" value="1"/>
</dbReference>
<evidence type="ECO:0000256" key="1">
    <source>
        <dbReference type="SAM" id="MobiDB-lite"/>
    </source>
</evidence>
<feature type="domain" description="LysM" evidence="2">
    <location>
        <begin position="237"/>
        <end position="281"/>
    </location>
</feature>
<dbReference type="InterPro" id="IPR000189">
    <property type="entry name" value="Transglyc_AS"/>
</dbReference>
<comment type="caution">
    <text evidence="3">The sequence shown here is derived from an EMBL/GenBank/DDBJ whole genome shotgun (WGS) entry which is preliminary data.</text>
</comment>
<feature type="region of interest" description="Disordered" evidence="1">
    <location>
        <begin position="399"/>
        <end position="425"/>
    </location>
</feature>
<dbReference type="Proteomes" id="UP001194696">
    <property type="component" value="Unassembled WGS sequence"/>
</dbReference>
<dbReference type="PANTHER" id="PTHR37423:SF2">
    <property type="entry name" value="MEMBRANE-BOUND LYTIC MUREIN TRANSGLYCOSYLASE C"/>
    <property type="match status" value="1"/>
</dbReference>
<accession>A0ABQ7KFB6</accession>
<dbReference type="SUPFAM" id="SSF54106">
    <property type="entry name" value="LysM domain"/>
    <property type="match status" value="1"/>
</dbReference>
<dbReference type="PROSITE" id="PS00922">
    <property type="entry name" value="TRANSGLYCOSYLASE"/>
    <property type="match status" value="1"/>
</dbReference>
<protein>
    <recommendedName>
        <fullName evidence="2">LysM domain-containing protein</fullName>
    </recommendedName>
</protein>
<proteinExistence type="predicted"/>
<evidence type="ECO:0000313" key="4">
    <source>
        <dbReference type="Proteomes" id="UP001194696"/>
    </source>
</evidence>
<dbReference type="Pfam" id="PF01464">
    <property type="entry name" value="SLT"/>
    <property type="match status" value="1"/>
</dbReference>
<reference evidence="3 4" key="1">
    <citation type="journal article" date="2020" name="Fungal Divers.">
        <title>Resolving the Mortierellaceae phylogeny through synthesis of multi-gene phylogenetics and phylogenomics.</title>
        <authorList>
            <person name="Vandepol N."/>
            <person name="Liber J."/>
            <person name="Desiro A."/>
            <person name="Na H."/>
            <person name="Kennedy M."/>
            <person name="Barry K."/>
            <person name="Grigoriev I.V."/>
            <person name="Miller A.N."/>
            <person name="O'Donnell K."/>
            <person name="Stajich J.E."/>
            <person name="Bonito G."/>
        </authorList>
    </citation>
    <scope>NUCLEOTIDE SEQUENCE [LARGE SCALE GENOMIC DNA]</scope>
    <source>
        <strain evidence="3 4">AD045</strain>
    </source>
</reference>
<organism evidence="3 4">
    <name type="scientific">Linnemannia gamsii</name>
    <dbReference type="NCBI Taxonomy" id="64522"/>
    <lineage>
        <taxon>Eukaryota</taxon>
        <taxon>Fungi</taxon>
        <taxon>Fungi incertae sedis</taxon>
        <taxon>Mucoromycota</taxon>
        <taxon>Mortierellomycotina</taxon>
        <taxon>Mortierellomycetes</taxon>
        <taxon>Mortierellales</taxon>
        <taxon>Mortierellaceae</taxon>
        <taxon>Linnemannia</taxon>
    </lineage>
</organism>
<keyword evidence="4" id="KW-1185">Reference proteome</keyword>
<dbReference type="SUPFAM" id="SSF53955">
    <property type="entry name" value="Lysozyme-like"/>
    <property type="match status" value="1"/>
</dbReference>
<name>A0ABQ7KFB6_9FUNG</name>
<dbReference type="InterPro" id="IPR018392">
    <property type="entry name" value="LysM"/>
</dbReference>
<dbReference type="InterPro" id="IPR036779">
    <property type="entry name" value="LysM_dom_sf"/>
</dbReference>
<sequence>MTERSKLYLYHIVEALEARNLPTELALLPFIESAYNPQALSVAKAAGMWQFIPGTGRSYNLKQNIFLDERRDVLASTNAALDYLAKLHGMFGDWRLALAAYNWGEGNVLRAIARNRKAGLPTDYLSLKIPKETRHYVPKLQAVKDIVAQPQKYGLTLPSIPDHPYFVTVTTARDIDVAVAAQLAGLSLDAFHALNPSFSKPIILGATQPQILLPFENAQMFEQGLHNYQGLLSSWTTYTVTKRERTTTLAAKIGVDPATLSTINKIPVGMRLKPGSTVLIPKVKAADDEDISAYIAENAVFALEPDVPDTRKMLIRVRRHETMAAFAKRHRIPVAQIQAWNHTKRTKLAPGQIVMLHVPTSQKPTLVKAKLRVRPLPPTAKAIKARAVKLNAKKPVVKHKAKVGPIKAPKAKAQSALPTRKIASN</sequence>
<feature type="domain" description="LysM" evidence="2">
    <location>
        <begin position="314"/>
        <end position="357"/>
    </location>
</feature>